<sequence length="878" mass="97003">MSRRDVDEAALLKLYGIASVYPDQWESIDHEQEGPLAGAGGLGDDGRNAGEVNDPLGLRGKLSGTMDLDLKTRAATSLSSKSFDPKIFLSTHHPDASYQDLRRGISNLERAIESRSEAVRILVEENFDRFVAVKASSEVVYRDMKEGFLADDTDHGTRELREIFKVAAHRADQVFLPVLENAVKASKLRSTLAVFEKSKFLFTLPGQLLTSIQAKQYDQALRDYKKGLYLHESRSGGGGGVIPGVNASREQQKRVFEKVWGSVEGIMGEMRNKLDAQLKDVTRGVEEQERTIEILIELDQSDEAAWTYLEYQHAHILRSMKAIFNKHQEKARATERACANQIITPGAYLELLRRQLATPEYQPDPLSPTPTDTAWLAIHHLTKDLSSHVSKSFSAFWRIGKSCIQGRYSKRESSGGGSTIPPTNRPASVCRTMALEIMKLYVGLVSGFFRLSDGGVAESGFANASAARARAGDGLPPASPSTGWVPQGSTSVLVGYFAEKLVDEIADCAGELGAYDVGNNEESLMKGLVDSMKWKMEEVLATSWAKDAKLLHGLEDWSSPSVCSNKGSIRYLAVVESYQLRMTTAAKRVAANTRNGGGRDEKEGLGGGFKRRIREVVVETECYCFDGILKAAGDEWKNEVEGRRVKRGSRVEELDISLETRLLISLSKFHHLKQTSIPAISSKVSKLLDVDMAKEQSLLLQVVGGMDEQVLKKYIGERAEVQNKIVREAVLEGTDWVNVGKPTEIRPYMHKVILLLVDTHAQVSNIAPARLAQVLQALVENVTQVVLGCFQRIRQYGLGGMLTATVEIEYFHSAVSLYITPQANETLTKIYDTIGSVYGRQQSPDDLNKELDGLRRLLAASRKAMGMETLCLRAVKEG</sequence>
<reference evidence="7 8" key="1">
    <citation type="submission" date="2016-06" db="EMBL/GenBank/DDBJ databases">
        <title>Evolution of pathogenesis and genome organization in the Tremellales.</title>
        <authorList>
            <person name="Cuomo C."/>
            <person name="Litvintseva A."/>
            <person name="Heitman J."/>
            <person name="Chen Y."/>
            <person name="Sun S."/>
            <person name="Springer D."/>
            <person name="Dromer F."/>
            <person name="Young S."/>
            <person name="Zeng Q."/>
            <person name="Chapman S."/>
            <person name="Gujja S."/>
            <person name="Saif S."/>
            <person name="Birren B."/>
        </authorList>
    </citation>
    <scope>NUCLEOTIDE SEQUENCE [LARGE SCALE GENOMIC DNA]</scope>
    <source>
        <strain evidence="7 8">CBS 6039</strain>
    </source>
</reference>
<dbReference type="InterPro" id="IPR039481">
    <property type="entry name" value="EXOC2/Sec5_N_dom"/>
</dbReference>
<gene>
    <name evidence="7" type="ORF">L202_01039</name>
</gene>
<keyword evidence="8" id="KW-1185">Reference proteome</keyword>
<organism evidence="7 8">
    <name type="scientific">Cryptococcus amylolentus CBS 6039</name>
    <dbReference type="NCBI Taxonomy" id="1295533"/>
    <lineage>
        <taxon>Eukaryota</taxon>
        <taxon>Fungi</taxon>
        <taxon>Dikarya</taxon>
        <taxon>Basidiomycota</taxon>
        <taxon>Agaricomycotina</taxon>
        <taxon>Tremellomycetes</taxon>
        <taxon>Tremellales</taxon>
        <taxon>Cryptococcaceae</taxon>
        <taxon>Cryptococcus</taxon>
    </lineage>
</organism>
<evidence type="ECO:0000256" key="2">
    <source>
        <dbReference type="ARBA" id="ARBA00022448"/>
    </source>
</evidence>
<dbReference type="InterPro" id="IPR029175">
    <property type="entry name" value="EXOC2/Sec5"/>
</dbReference>
<evidence type="ECO:0000256" key="5">
    <source>
        <dbReference type="SAM" id="MobiDB-lite"/>
    </source>
</evidence>
<dbReference type="STRING" id="1295533.A0A1E3I284"/>
<comment type="similarity">
    <text evidence="1 4">Belongs to the SEC5 family.</text>
</comment>
<dbReference type="Pfam" id="PF15469">
    <property type="entry name" value="Sec5"/>
    <property type="match status" value="1"/>
</dbReference>
<protein>
    <recommendedName>
        <fullName evidence="4">Exocyst complex component SEC5</fullName>
    </recommendedName>
</protein>
<dbReference type="PANTHER" id="PTHR13043:SF1">
    <property type="entry name" value="EXOCYST COMPLEX COMPONENT 2"/>
    <property type="match status" value="1"/>
</dbReference>
<dbReference type="RefSeq" id="XP_018996760.1">
    <property type="nucleotide sequence ID" value="XM_019134333.1"/>
</dbReference>
<dbReference type="GO" id="GO:0015031">
    <property type="term" value="P:protein transport"/>
    <property type="evidence" value="ECO:0007669"/>
    <property type="project" value="UniProtKB-KW"/>
</dbReference>
<feature type="domain" description="Exocyst complex component EXOC2/Sec5 N-terminal" evidence="6">
    <location>
        <begin position="53"/>
        <end position="872"/>
    </location>
</feature>
<keyword evidence="3 4" id="KW-0268">Exocytosis</keyword>
<comment type="caution">
    <text evidence="7">The sequence shown here is derived from an EMBL/GenBank/DDBJ whole genome shotgun (WGS) entry which is preliminary data.</text>
</comment>
<evidence type="ECO:0000256" key="3">
    <source>
        <dbReference type="ARBA" id="ARBA00022483"/>
    </source>
</evidence>
<dbReference type="AlphaFoldDB" id="A0A1E3I284"/>
<dbReference type="OrthoDB" id="26242at2759"/>
<accession>A0A1E3I284</accession>
<dbReference type="GO" id="GO:0006893">
    <property type="term" value="P:Golgi to plasma membrane transport"/>
    <property type="evidence" value="ECO:0007669"/>
    <property type="project" value="UniProtKB-UniRule"/>
</dbReference>
<dbReference type="GeneID" id="30152348"/>
<dbReference type="Proteomes" id="UP000094065">
    <property type="component" value="Unassembled WGS sequence"/>
</dbReference>
<dbReference type="PANTHER" id="PTHR13043">
    <property type="entry name" value="EXOCYST COMPLEX COMPONENT SEC5"/>
    <property type="match status" value="1"/>
</dbReference>
<keyword evidence="2 4" id="KW-0813">Transport</keyword>
<evidence type="ECO:0000313" key="7">
    <source>
        <dbReference type="EMBL" id="ODN82760.1"/>
    </source>
</evidence>
<name>A0A1E3I284_9TREE</name>
<proteinExistence type="inferred from homology"/>
<dbReference type="GO" id="GO:0006887">
    <property type="term" value="P:exocytosis"/>
    <property type="evidence" value="ECO:0007669"/>
    <property type="project" value="UniProtKB-KW"/>
</dbReference>
<dbReference type="EMBL" id="AWGJ01000002">
    <property type="protein sequence ID" value="ODN82760.1"/>
    <property type="molecule type" value="Genomic_DNA"/>
</dbReference>
<evidence type="ECO:0000256" key="1">
    <source>
        <dbReference type="ARBA" id="ARBA00010578"/>
    </source>
</evidence>
<comment type="function">
    <text evidence="4">Component of the exocyst complex involved in the docking of exocytic vesicles with fusion sites on the plasma membrane.</text>
</comment>
<dbReference type="GO" id="GO:0000145">
    <property type="term" value="C:exocyst"/>
    <property type="evidence" value="ECO:0007669"/>
    <property type="project" value="UniProtKB-UniRule"/>
</dbReference>
<evidence type="ECO:0000256" key="4">
    <source>
        <dbReference type="RuleBase" id="RU365069"/>
    </source>
</evidence>
<keyword evidence="4" id="KW-0653">Protein transport</keyword>
<comment type="subunit">
    <text evidence="4">Component of the exocyst complex.</text>
</comment>
<feature type="region of interest" description="Disordered" evidence="5">
    <location>
        <begin position="33"/>
        <end position="56"/>
    </location>
</feature>
<evidence type="ECO:0000313" key="8">
    <source>
        <dbReference type="Proteomes" id="UP000094065"/>
    </source>
</evidence>
<evidence type="ECO:0000259" key="6">
    <source>
        <dbReference type="Pfam" id="PF15469"/>
    </source>
</evidence>